<comment type="caution">
    <text evidence="2">The sequence shown here is derived from an EMBL/GenBank/DDBJ whole genome shotgun (WGS) entry which is preliminary data.</text>
</comment>
<proteinExistence type="inferred from homology"/>
<evidence type="ECO:0000313" key="2">
    <source>
        <dbReference type="EMBL" id="CAH3013575.1"/>
    </source>
</evidence>
<gene>
    <name evidence="2" type="ORF">PEVE_00000121</name>
</gene>
<sequence>MSRKQNPSECSSAKRDESGGQSGVVVLADMITSALENVKLGRTKDYDQLIQRLANPEIKEVHLQRFLKALTGCSSALTKQYDTLVGTVLNTRWASCGDDTVEEFIEFLTSLLSAQTYYLRACLRTIVKLFLPGISKDLELISSEELEKKFSNSHEALQAVVEVVPAAPQFLIPVLSENFPYMKKPTVFQASYIKNLLQISKYLPSLRATILEIVIDQLIKIDVEIPKHELEHSETAIEEEEEEHTQFVVDLDNIAAEESNAESNKKEICMENEMADKLDVLMEILFSYFHDITHLNGEHNVDAGTELFNELLVVFENVILPTHASCHTQFVMFLLCSFDQIFADSFLDVCWKKIAEPNTPAILRQACAAYVASFIARAKYIPISTVQTCMDLVAHWIHCYIDVHDARCAGPDASRYGPFYSVCQALFYMFIFRHKQLLELEEGLKYIRRLGMDRIVTCKMNPLKVCLPTVVKMFAHITRHHELVFCYTIIEHNNRMMLPVATTSSSSRAVSNLSFMNQLDSFFPFDPYLLKRSGKFIQPIYQEWEGVEHGVEENDDEEEKHSEAEDEGEEYLAYCTSPAATVPGFTPETAMCISPGFTGSSPMRHSHMIAGQDVHRTRR</sequence>
<dbReference type="Proteomes" id="UP001159427">
    <property type="component" value="Unassembled WGS sequence"/>
</dbReference>
<comment type="similarity">
    <text evidence="1">Belongs to the RRN3 family.</text>
</comment>
<protein>
    <recommendedName>
        <fullName evidence="4">RNA polymerase I-specific transcription initiation factor RRN3</fullName>
    </recommendedName>
</protein>
<dbReference type="InterPro" id="IPR007991">
    <property type="entry name" value="RNA_pol_I_trans_ini_fac_RRN3"/>
</dbReference>
<dbReference type="Pfam" id="PF05327">
    <property type="entry name" value="RRN3"/>
    <property type="match status" value="1"/>
</dbReference>
<dbReference type="PANTHER" id="PTHR12790">
    <property type="entry name" value="TRANSCRIPTION INITIATION FACTOR IA RRN3"/>
    <property type="match status" value="1"/>
</dbReference>
<keyword evidence="3" id="KW-1185">Reference proteome</keyword>
<evidence type="ECO:0000256" key="1">
    <source>
        <dbReference type="ARBA" id="ARBA00010098"/>
    </source>
</evidence>
<name>A0ABN8L907_9CNID</name>
<evidence type="ECO:0000313" key="3">
    <source>
        <dbReference type="Proteomes" id="UP001159427"/>
    </source>
</evidence>
<accession>A0ABN8L907</accession>
<evidence type="ECO:0008006" key="4">
    <source>
        <dbReference type="Google" id="ProtNLM"/>
    </source>
</evidence>
<organism evidence="2 3">
    <name type="scientific">Porites evermanni</name>
    <dbReference type="NCBI Taxonomy" id="104178"/>
    <lineage>
        <taxon>Eukaryota</taxon>
        <taxon>Metazoa</taxon>
        <taxon>Cnidaria</taxon>
        <taxon>Anthozoa</taxon>
        <taxon>Hexacorallia</taxon>
        <taxon>Scleractinia</taxon>
        <taxon>Fungiina</taxon>
        <taxon>Poritidae</taxon>
        <taxon>Porites</taxon>
    </lineage>
</organism>
<dbReference type="PANTHER" id="PTHR12790:SF0">
    <property type="entry name" value="RNA POLYMERASE I-SPECIFIC TRANSCRIPTION INITIATION FACTOR RRN3-RELATED"/>
    <property type="match status" value="1"/>
</dbReference>
<reference evidence="2 3" key="1">
    <citation type="submission" date="2022-05" db="EMBL/GenBank/DDBJ databases">
        <authorList>
            <consortium name="Genoscope - CEA"/>
            <person name="William W."/>
        </authorList>
    </citation>
    <scope>NUCLEOTIDE SEQUENCE [LARGE SCALE GENOMIC DNA]</scope>
</reference>
<dbReference type="EMBL" id="CALNXI010000001">
    <property type="protein sequence ID" value="CAH3013575.1"/>
    <property type="molecule type" value="Genomic_DNA"/>
</dbReference>